<dbReference type="Pfam" id="PF01381">
    <property type="entry name" value="HTH_3"/>
    <property type="match status" value="1"/>
</dbReference>
<dbReference type="CDD" id="cd00093">
    <property type="entry name" value="HTH_XRE"/>
    <property type="match status" value="1"/>
</dbReference>
<dbReference type="PANTHER" id="PTHR46797">
    <property type="entry name" value="HTH-TYPE TRANSCRIPTIONAL REGULATOR"/>
    <property type="match status" value="1"/>
</dbReference>
<keyword evidence="1" id="KW-0238">DNA-binding</keyword>
<organism evidence="3">
    <name type="scientific">bioreactor metagenome</name>
    <dbReference type="NCBI Taxonomy" id="1076179"/>
    <lineage>
        <taxon>unclassified sequences</taxon>
        <taxon>metagenomes</taxon>
        <taxon>ecological metagenomes</taxon>
    </lineage>
</organism>
<dbReference type="InterPro" id="IPR050807">
    <property type="entry name" value="TransReg_Diox_bact_type"/>
</dbReference>
<dbReference type="InterPro" id="IPR001387">
    <property type="entry name" value="Cro/C1-type_HTH"/>
</dbReference>
<feature type="domain" description="HTH cro/C1-type" evidence="2">
    <location>
        <begin position="7"/>
        <end position="61"/>
    </location>
</feature>
<comment type="caution">
    <text evidence="3">The sequence shown here is derived from an EMBL/GenBank/DDBJ whole genome shotgun (WGS) entry which is preliminary data.</text>
</comment>
<dbReference type="GO" id="GO:0005829">
    <property type="term" value="C:cytosol"/>
    <property type="evidence" value="ECO:0007669"/>
    <property type="project" value="TreeGrafter"/>
</dbReference>
<sequence>MNILDRIKQLKDERGWSNYKLAKEAHISEGSLNNLFRLNNQPTIPTLEALCAGLGISLSQFFAEGNEAVVLNEEQKEMLDIWSTLNKEQKAALLELLKKM</sequence>
<dbReference type="GO" id="GO:0003677">
    <property type="term" value="F:DNA binding"/>
    <property type="evidence" value="ECO:0007669"/>
    <property type="project" value="UniProtKB-KW"/>
</dbReference>
<dbReference type="EMBL" id="VSSQ01085734">
    <property type="protein sequence ID" value="MPN33299.1"/>
    <property type="molecule type" value="Genomic_DNA"/>
</dbReference>
<dbReference type="InterPro" id="IPR010982">
    <property type="entry name" value="Lambda_DNA-bd_dom_sf"/>
</dbReference>
<dbReference type="GO" id="GO:0003700">
    <property type="term" value="F:DNA-binding transcription factor activity"/>
    <property type="evidence" value="ECO:0007669"/>
    <property type="project" value="TreeGrafter"/>
</dbReference>
<evidence type="ECO:0000259" key="2">
    <source>
        <dbReference type="PROSITE" id="PS50943"/>
    </source>
</evidence>
<dbReference type="PROSITE" id="PS50943">
    <property type="entry name" value="HTH_CROC1"/>
    <property type="match status" value="1"/>
</dbReference>
<dbReference type="SMART" id="SM00530">
    <property type="entry name" value="HTH_XRE"/>
    <property type="match status" value="1"/>
</dbReference>
<dbReference type="Gene3D" id="1.10.260.40">
    <property type="entry name" value="lambda repressor-like DNA-binding domains"/>
    <property type="match status" value="1"/>
</dbReference>
<dbReference type="AlphaFoldDB" id="A0A645H5G5"/>
<dbReference type="SUPFAM" id="SSF47413">
    <property type="entry name" value="lambda repressor-like DNA-binding domains"/>
    <property type="match status" value="1"/>
</dbReference>
<name>A0A645H5G5_9ZZZZ</name>
<gene>
    <name evidence="3" type="ORF">SDC9_180784</name>
</gene>
<proteinExistence type="predicted"/>
<evidence type="ECO:0000256" key="1">
    <source>
        <dbReference type="ARBA" id="ARBA00023125"/>
    </source>
</evidence>
<protein>
    <recommendedName>
        <fullName evidence="2">HTH cro/C1-type domain-containing protein</fullName>
    </recommendedName>
</protein>
<accession>A0A645H5G5</accession>
<dbReference type="PANTHER" id="PTHR46797:SF1">
    <property type="entry name" value="METHYLPHOSPHONATE SYNTHASE"/>
    <property type="match status" value="1"/>
</dbReference>
<evidence type="ECO:0000313" key="3">
    <source>
        <dbReference type="EMBL" id="MPN33299.1"/>
    </source>
</evidence>
<reference evidence="3" key="1">
    <citation type="submission" date="2019-08" db="EMBL/GenBank/DDBJ databases">
        <authorList>
            <person name="Kucharzyk K."/>
            <person name="Murdoch R.W."/>
            <person name="Higgins S."/>
            <person name="Loffler F."/>
        </authorList>
    </citation>
    <scope>NUCLEOTIDE SEQUENCE</scope>
</reference>